<evidence type="ECO:0000313" key="1">
    <source>
        <dbReference type="EMBL" id="RDB22096.1"/>
    </source>
</evidence>
<keyword evidence="2" id="KW-1185">Reference proteome</keyword>
<dbReference type="AlphaFoldDB" id="A0A369JTN2"/>
<gene>
    <name evidence="1" type="ORF">Hypma_010978</name>
</gene>
<dbReference type="Proteomes" id="UP000076154">
    <property type="component" value="Unassembled WGS sequence"/>
</dbReference>
<sequence>MAPHVAKQRSIDVFHHEPGLSTCGKDVKDARYRDGGGFGDKSEGTRVSESNVVRTTTLGDGVFAESYNSPRELETLDAYFDPDAENAQFRATQSAQARKIELERLGKWTFITVPDWLINRSD</sequence>
<evidence type="ECO:0000313" key="2">
    <source>
        <dbReference type="Proteomes" id="UP000076154"/>
    </source>
</evidence>
<reference evidence="1" key="1">
    <citation type="submission" date="2018-04" db="EMBL/GenBank/DDBJ databases">
        <title>Whole genome sequencing of Hypsizygus marmoreus.</title>
        <authorList>
            <person name="Choi I.-G."/>
            <person name="Min B."/>
            <person name="Kim J.-G."/>
            <person name="Kim S."/>
            <person name="Oh Y.-L."/>
            <person name="Kong W.-S."/>
            <person name="Park H."/>
            <person name="Jeong J."/>
            <person name="Song E.-S."/>
        </authorList>
    </citation>
    <scope>NUCLEOTIDE SEQUENCE [LARGE SCALE GENOMIC DNA]</scope>
    <source>
        <strain evidence="1">51987-8</strain>
    </source>
</reference>
<proteinExistence type="predicted"/>
<dbReference type="EMBL" id="LUEZ02000053">
    <property type="protein sequence ID" value="RDB22096.1"/>
    <property type="molecule type" value="Genomic_DNA"/>
</dbReference>
<accession>A0A369JTN2</accession>
<comment type="caution">
    <text evidence="1">The sequence shown here is derived from an EMBL/GenBank/DDBJ whole genome shotgun (WGS) entry which is preliminary data.</text>
</comment>
<name>A0A369JTN2_HYPMA</name>
<protein>
    <submittedName>
        <fullName evidence="1">Uncharacterized protein</fullName>
    </submittedName>
</protein>
<organism evidence="1 2">
    <name type="scientific">Hypsizygus marmoreus</name>
    <name type="common">White beech mushroom</name>
    <name type="synonym">Agaricus marmoreus</name>
    <dbReference type="NCBI Taxonomy" id="39966"/>
    <lineage>
        <taxon>Eukaryota</taxon>
        <taxon>Fungi</taxon>
        <taxon>Dikarya</taxon>
        <taxon>Basidiomycota</taxon>
        <taxon>Agaricomycotina</taxon>
        <taxon>Agaricomycetes</taxon>
        <taxon>Agaricomycetidae</taxon>
        <taxon>Agaricales</taxon>
        <taxon>Tricholomatineae</taxon>
        <taxon>Lyophyllaceae</taxon>
        <taxon>Hypsizygus</taxon>
    </lineage>
</organism>
<dbReference type="InParanoid" id="A0A369JTN2"/>